<evidence type="ECO:0000313" key="1">
    <source>
        <dbReference type="EMBL" id="DAF85809.1"/>
    </source>
</evidence>
<sequence>MDNYFQQSSFGRRPEPPRYDLCFVKGKKGAMDFEMGANSRALLPDADEPVVWYVCTDELGRKSTCIDYDMIPRKHEPEPTTQELKETIAQLTAKITNLEVQLGVESTDAKQS</sequence>
<protein>
    <submittedName>
        <fullName evidence="1">Uncharacterized protein</fullName>
    </submittedName>
</protein>
<dbReference type="EMBL" id="BK015930">
    <property type="protein sequence ID" value="DAF85809.1"/>
    <property type="molecule type" value="Genomic_DNA"/>
</dbReference>
<name>A0A8S5TUC0_9CAUD</name>
<reference evidence="1" key="1">
    <citation type="journal article" date="2021" name="Proc. Natl. Acad. Sci. U.S.A.">
        <title>A Catalog of Tens of Thousands of Viruses from Human Metagenomes Reveals Hidden Associations with Chronic Diseases.</title>
        <authorList>
            <person name="Tisza M.J."/>
            <person name="Buck C.B."/>
        </authorList>
    </citation>
    <scope>NUCLEOTIDE SEQUENCE</scope>
    <source>
        <strain evidence="1">CtWT735</strain>
    </source>
</reference>
<accession>A0A8S5TUC0</accession>
<organism evidence="1">
    <name type="scientific">Siphoviridae sp. ctWT735</name>
    <dbReference type="NCBI Taxonomy" id="2825538"/>
    <lineage>
        <taxon>Viruses</taxon>
        <taxon>Duplodnaviria</taxon>
        <taxon>Heunggongvirae</taxon>
        <taxon>Uroviricota</taxon>
        <taxon>Caudoviricetes</taxon>
    </lineage>
</organism>
<proteinExistence type="predicted"/>